<dbReference type="AlphaFoldDB" id="A0A832SZ61"/>
<dbReference type="RefSeq" id="WP_010885182.1">
    <property type="nucleotide sequence ID" value="NZ_DUJN01000008.1"/>
</dbReference>
<sequence>MIFYGIKRVIVSSVNGSIRVKGSNIDYVKLEYEIQGDADVRIEREEDTLIIKEKLKRRWILGILGRDGKVNISLTVPSEVEVEITSVNGPIRAENCRITGIKSTNSSITLKDAKIGKVHTVNGTVRGSVKLTEEPEVKTVNGNIDLKIYEIEGDGKISTVNGGVNLTIMDDVKINAKTVTGKIEVPPMEGVHELRIATVNGSITVEKA</sequence>
<comment type="caution">
    <text evidence="2">The sequence shown here is derived from an EMBL/GenBank/DDBJ whole genome shotgun (WGS) entry which is preliminary data.</text>
</comment>
<evidence type="ECO:0000313" key="3">
    <source>
        <dbReference type="Proteomes" id="UP000617544"/>
    </source>
</evidence>
<dbReference type="EMBL" id="DUJN01000008">
    <property type="protein sequence ID" value="HII61860.1"/>
    <property type="molecule type" value="Genomic_DNA"/>
</dbReference>
<gene>
    <name evidence="2" type="ORF">HA331_09025</name>
</gene>
<dbReference type="Pfam" id="PF13349">
    <property type="entry name" value="DUF4097"/>
    <property type="match status" value="1"/>
</dbReference>
<dbReference type="Proteomes" id="UP000617544">
    <property type="component" value="Unassembled WGS sequence"/>
</dbReference>
<evidence type="ECO:0000259" key="1">
    <source>
        <dbReference type="Pfam" id="PF13349"/>
    </source>
</evidence>
<protein>
    <submittedName>
        <fullName evidence="2">DUF4097 domain-containing protein</fullName>
    </submittedName>
</protein>
<name>A0A832SZ61_PYRHR</name>
<accession>A0A832SZ61</accession>
<dbReference type="GeneID" id="1443417"/>
<dbReference type="OMA" id="IEGWEND"/>
<feature type="domain" description="DUF4097" evidence="1">
    <location>
        <begin position="11"/>
        <end position="205"/>
    </location>
</feature>
<organism evidence="2 3">
    <name type="scientific">Pyrococcus horikoshii</name>
    <dbReference type="NCBI Taxonomy" id="53953"/>
    <lineage>
        <taxon>Archaea</taxon>
        <taxon>Methanobacteriati</taxon>
        <taxon>Methanobacteriota</taxon>
        <taxon>Thermococci</taxon>
        <taxon>Thermococcales</taxon>
        <taxon>Thermococcaceae</taxon>
        <taxon>Pyrococcus</taxon>
    </lineage>
</organism>
<dbReference type="InterPro" id="IPR025164">
    <property type="entry name" value="Toastrack_DUF4097"/>
</dbReference>
<reference evidence="2" key="1">
    <citation type="journal article" date="2020" name="bioRxiv">
        <title>A rank-normalized archaeal taxonomy based on genome phylogeny resolves widespread incomplete and uneven classifications.</title>
        <authorList>
            <person name="Rinke C."/>
            <person name="Chuvochina M."/>
            <person name="Mussig A.J."/>
            <person name="Chaumeil P.-A."/>
            <person name="Waite D.W."/>
            <person name="Whitman W.B."/>
            <person name="Parks D.H."/>
            <person name="Hugenholtz P."/>
        </authorList>
    </citation>
    <scope>NUCLEOTIDE SEQUENCE</scope>
    <source>
        <strain evidence="2">UBA8834</strain>
    </source>
</reference>
<proteinExistence type="predicted"/>
<evidence type="ECO:0000313" key="2">
    <source>
        <dbReference type="EMBL" id="HII61860.1"/>
    </source>
</evidence>